<dbReference type="PANTHER" id="PTHR33164:SF99">
    <property type="entry name" value="MARR FAMILY REGULATORY PROTEIN"/>
    <property type="match status" value="1"/>
</dbReference>
<evidence type="ECO:0000256" key="2">
    <source>
        <dbReference type="ARBA" id="ARBA00023125"/>
    </source>
</evidence>
<dbReference type="GO" id="GO:0006950">
    <property type="term" value="P:response to stress"/>
    <property type="evidence" value="ECO:0007669"/>
    <property type="project" value="TreeGrafter"/>
</dbReference>
<dbReference type="Pfam" id="PF12802">
    <property type="entry name" value="MarR_2"/>
    <property type="match status" value="1"/>
</dbReference>
<organism evidence="5 6">
    <name type="scientific">Actinoalloteichus hoggarensis</name>
    <dbReference type="NCBI Taxonomy" id="1470176"/>
    <lineage>
        <taxon>Bacteria</taxon>
        <taxon>Bacillati</taxon>
        <taxon>Actinomycetota</taxon>
        <taxon>Actinomycetes</taxon>
        <taxon>Pseudonocardiales</taxon>
        <taxon>Pseudonocardiaceae</taxon>
        <taxon>Actinoalloteichus</taxon>
    </lineage>
</organism>
<evidence type="ECO:0000256" key="4">
    <source>
        <dbReference type="SAM" id="MobiDB-lite"/>
    </source>
</evidence>
<dbReference type="AlphaFoldDB" id="A0A221W6T3"/>
<keyword evidence="3" id="KW-0804">Transcription</keyword>
<dbReference type="InterPro" id="IPR039422">
    <property type="entry name" value="MarR/SlyA-like"/>
</dbReference>
<dbReference type="EMBL" id="CP022521">
    <property type="protein sequence ID" value="ASO21680.1"/>
    <property type="molecule type" value="Genomic_DNA"/>
</dbReference>
<keyword evidence="2" id="KW-0238">DNA-binding</keyword>
<sequence>MDAPAGHPTLLRLLVETVRAFEHQLHADLLDATADLRPAHYAVFRHLSPEGSRIRDLATAAGMTPQAMGELVAHLAAADYVELRRHPADGRARLVVATDRGNAALSRAAQRLRDLEAALAARLGADRVRGLADVLAEMLPALSDPELASAADGTATNGTATNGTGAAGSATGGMVTDGESAGPTP</sequence>
<dbReference type="PROSITE" id="PS50995">
    <property type="entry name" value="HTH_MARR_2"/>
    <property type="match status" value="1"/>
</dbReference>
<evidence type="ECO:0000256" key="3">
    <source>
        <dbReference type="ARBA" id="ARBA00023163"/>
    </source>
</evidence>
<dbReference type="PANTHER" id="PTHR33164">
    <property type="entry name" value="TRANSCRIPTIONAL REGULATOR, MARR FAMILY"/>
    <property type="match status" value="1"/>
</dbReference>
<dbReference type="OrthoDB" id="122135at2"/>
<dbReference type="Proteomes" id="UP000204221">
    <property type="component" value="Chromosome"/>
</dbReference>
<evidence type="ECO:0000313" key="5">
    <source>
        <dbReference type="EMBL" id="ASO21680.1"/>
    </source>
</evidence>
<proteinExistence type="predicted"/>
<dbReference type="InterPro" id="IPR036390">
    <property type="entry name" value="WH_DNA-bd_sf"/>
</dbReference>
<dbReference type="SUPFAM" id="SSF46785">
    <property type="entry name" value="Winged helix' DNA-binding domain"/>
    <property type="match status" value="1"/>
</dbReference>
<dbReference type="GO" id="GO:0003677">
    <property type="term" value="F:DNA binding"/>
    <property type="evidence" value="ECO:0007669"/>
    <property type="project" value="UniProtKB-KW"/>
</dbReference>
<keyword evidence="1" id="KW-0805">Transcription regulation</keyword>
<evidence type="ECO:0000313" key="6">
    <source>
        <dbReference type="Proteomes" id="UP000204221"/>
    </source>
</evidence>
<gene>
    <name evidence="5" type="ORF">AHOG_20315</name>
</gene>
<feature type="compositionally biased region" description="Low complexity" evidence="4">
    <location>
        <begin position="150"/>
        <end position="173"/>
    </location>
</feature>
<dbReference type="RefSeq" id="WP_093942779.1">
    <property type="nucleotide sequence ID" value="NZ_CP022521.1"/>
</dbReference>
<dbReference type="InterPro" id="IPR023187">
    <property type="entry name" value="Tscrpt_reg_MarR-type_CS"/>
</dbReference>
<evidence type="ECO:0000256" key="1">
    <source>
        <dbReference type="ARBA" id="ARBA00023015"/>
    </source>
</evidence>
<feature type="region of interest" description="Disordered" evidence="4">
    <location>
        <begin position="150"/>
        <end position="185"/>
    </location>
</feature>
<dbReference type="Gene3D" id="1.10.10.10">
    <property type="entry name" value="Winged helix-like DNA-binding domain superfamily/Winged helix DNA-binding domain"/>
    <property type="match status" value="1"/>
</dbReference>
<dbReference type="GO" id="GO:0003700">
    <property type="term" value="F:DNA-binding transcription factor activity"/>
    <property type="evidence" value="ECO:0007669"/>
    <property type="project" value="InterPro"/>
</dbReference>
<dbReference type="InterPro" id="IPR000835">
    <property type="entry name" value="HTH_MarR-typ"/>
</dbReference>
<dbReference type="KEGG" id="ahg:AHOG_20315"/>
<dbReference type="SMART" id="SM00347">
    <property type="entry name" value="HTH_MARR"/>
    <property type="match status" value="1"/>
</dbReference>
<reference evidence="5 6" key="1">
    <citation type="submission" date="2017-07" db="EMBL/GenBank/DDBJ databases">
        <title>Complete genome sequence of Actinoalloteichus hoggarensis DSM 45943, type strain of Actinoalloteichus hoggarensis.</title>
        <authorList>
            <person name="Ruckert C."/>
            <person name="Nouioui I."/>
            <person name="Willmese J."/>
            <person name="van Wezel G."/>
            <person name="Klenk H.-P."/>
            <person name="Kalinowski J."/>
            <person name="Zotchev S.B."/>
        </authorList>
    </citation>
    <scope>NUCLEOTIDE SEQUENCE [LARGE SCALE GENOMIC DNA]</scope>
    <source>
        <strain evidence="5 6">DSM 45943</strain>
    </source>
</reference>
<accession>A0A221W6T3</accession>
<dbReference type="PROSITE" id="PS01117">
    <property type="entry name" value="HTH_MARR_1"/>
    <property type="match status" value="1"/>
</dbReference>
<dbReference type="InterPro" id="IPR036388">
    <property type="entry name" value="WH-like_DNA-bd_sf"/>
</dbReference>
<protein>
    <submittedName>
        <fullName evidence="5">MarR family protein</fullName>
    </submittedName>
</protein>
<name>A0A221W6T3_9PSEU</name>
<keyword evidence="6" id="KW-1185">Reference proteome</keyword>